<keyword evidence="3" id="KW-1185">Reference proteome</keyword>
<feature type="domain" description="ChsH2 C-terminal OB-fold" evidence="1">
    <location>
        <begin position="45"/>
        <end position="113"/>
    </location>
</feature>
<organism evidence="2 3">
    <name type="scientific">Acidocella aquatica</name>
    <dbReference type="NCBI Taxonomy" id="1922313"/>
    <lineage>
        <taxon>Bacteria</taxon>
        <taxon>Pseudomonadati</taxon>
        <taxon>Pseudomonadota</taxon>
        <taxon>Alphaproteobacteria</taxon>
        <taxon>Acetobacterales</taxon>
        <taxon>Acidocellaceae</taxon>
        <taxon>Acidocella</taxon>
    </lineage>
</organism>
<evidence type="ECO:0000313" key="2">
    <source>
        <dbReference type="EMBL" id="GLR68556.1"/>
    </source>
</evidence>
<dbReference type="EMBL" id="BSOS01000090">
    <property type="protein sequence ID" value="GLR68556.1"/>
    <property type="molecule type" value="Genomic_DNA"/>
</dbReference>
<evidence type="ECO:0000313" key="3">
    <source>
        <dbReference type="Proteomes" id="UP001156641"/>
    </source>
</evidence>
<protein>
    <recommendedName>
        <fullName evidence="1">ChsH2 C-terminal OB-fold domain-containing protein</fullName>
    </recommendedName>
</protein>
<proteinExistence type="predicted"/>
<gene>
    <name evidence="2" type="ORF">GCM10010909_32370</name>
</gene>
<dbReference type="InterPro" id="IPR012340">
    <property type="entry name" value="NA-bd_OB-fold"/>
</dbReference>
<name>A0ABQ6A8Q4_9PROT</name>
<reference evidence="3" key="1">
    <citation type="journal article" date="2019" name="Int. J. Syst. Evol. Microbiol.">
        <title>The Global Catalogue of Microorganisms (GCM) 10K type strain sequencing project: providing services to taxonomists for standard genome sequencing and annotation.</title>
        <authorList>
            <consortium name="The Broad Institute Genomics Platform"/>
            <consortium name="The Broad Institute Genome Sequencing Center for Infectious Disease"/>
            <person name="Wu L."/>
            <person name="Ma J."/>
        </authorList>
    </citation>
    <scope>NUCLEOTIDE SEQUENCE [LARGE SCALE GENOMIC DNA]</scope>
    <source>
        <strain evidence="3">NBRC 112502</strain>
    </source>
</reference>
<comment type="caution">
    <text evidence="2">The sequence shown here is derived from an EMBL/GenBank/DDBJ whole genome shotgun (WGS) entry which is preliminary data.</text>
</comment>
<accession>A0ABQ6A8Q4</accession>
<evidence type="ECO:0000259" key="1">
    <source>
        <dbReference type="Pfam" id="PF01796"/>
    </source>
</evidence>
<dbReference type="SUPFAM" id="SSF50249">
    <property type="entry name" value="Nucleic acid-binding proteins"/>
    <property type="match status" value="1"/>
</dbReference>
<dbReference type="Pfam" id="PF01796">
    <property type="entry name" value="OB_ChsH2_C"/>
    <property type="match status" value="1"/>
</dbReference>
<dbReference type="InterPro" id="IPR002878">
    <property type="entry name" value="ChsH2_C"/>
</dbReference>
<dbReference type="RefSeq" id="WP_284259401.1">
    <property type="nucleotide sequence ID" value="NZ_BSOS01000090.1"/>
</dbReference>
<sequence>MRAIAPDLFIETPEGPRLLGGRRREGGDVVFPLPQGGERAFYEPVELSPHGLLWSWTVQRFRPKSPPYAGDEDERGFQPYAVGYVELPGEVIVESRLEFGEVEPRLGLSMRLEIVPFNHGADGDLQSCYIFRAEGA</sequence>
<dbReference type="Proteomes" id="UP001156641">
    <property type="component" value="Unassembled WGS sequence"/>
</dbReference>